<sequence length="544" mass="57846">MTRRPPAQPPELDGLTLLRRIGGGGFADVFLYEQQLPHRRVAVKVLDPRDDDPHALEQEVNAMAALEAERSIVSIYEVRRSSDGRSCLLMEYCPNGSLDERLRAGHRYREVETLEIGVRLAGAIANAHHVGVMHRDIKPANILFAENGRPKLTDFGIAASSGSTTAGFSVPWAPPEALDPGARTEETADVYSLAATLYAMLAGHAPFALPGQPTNRSAHAERIRHMPVPPLGRDDVSPELVTTLERALAKNPADRPQSARAFMRELQRVQIRLRMNPTPVELLDGGVTVPEPEDWSDAERTRLRRTGSDVPSGTGVITGLGDDRSRSIALDPLTAGGGPAPAQPVPQPVTPTATGSGVPSPGSMRPPTGMSATSGMPTAGPVWAPPMGTTGTTAIPPADVPATPPARTHRRRSTSRFIISIVVGSLVGVAAVIGIRLWQQNTTTAIAARPAASAQSSTRTVPQVTDLRSNASGSNVVFTWSNPDPRDGDTYLYRIDDSGSSGQFIATATPRVSVPASATGRTCVTIKLIRADNRAGDPVQACNR</sequence>
<dbReference type="GO" id="GO:0004674">
    <property type="term" value="F:protein serine/threonine kinase activity"/>
    <property type="evidence" value="ECO:0007669"/>
    <property type="project" value="UniProtKB-KW"/>
</dbReference>
<keyword evidence="12" id="KW-1185">Reference proteome</keyword>
<dbReference type="AlphaFoldDB" id="A0A7C8FUW7"/>
<evidence type="ECO:0000256" key="3">
    <source>
        <dbReference type="ARBA" id="ARBA00022679"/>
    </source>
</evidence>
<dbReference type="PROSITE" id="PS00107">
    <property type="entry name" value="PROTEIN_KINASE_ATP"/>
    <property type="match status" value="1"/>
</dbReference>
<keyword evidence="3" id="KW-0808">Transferase</keyword>
<evidence type="ECO:0000256" key="1">
    <source>
        <dbReference type="ARBA" id="ARBA00012513"/>
    </source>
</evidence>
<evidence type="ECO:0000313" key="12">
    <source>
        <dbReference type="Proteomes" id="UP000481339"/>
    </source>
</evidence>
<dbReference type="CDD" id="cd14014">
    <property type="entry name" value="STKc_PknB_like"/>
    <property type="match status" value="1"/>
</dbReference>
<dbReference type="Proteomes" id="UP000481339">
    <property type="component" value="Unassembled WGS sequence"/>
</dbReference>
<evidence type="ECO:0000256" key="2">
    <source>
        <dbReference type="ARBA" id="ARBA00022527"/>
    </source>
</evidence>
<evidence type="ECO:0000313" key="11">
    <source>
        <dbReference type="EMBL" id="KAB1632828.1"/>
    </source>
</evidence>
<dbReference type="Pfam" id="PF00069">
    <property type="entry name" value="Pkinase"/>
    <property type="match status" value="1"/>
</dbReference>
<dbReference type="EMBL" id="WBKA01000002">
    <property type="protein sequence ID" value="KAB1632828.1"/>
    <property type="molecule type" value="Genomic_DNA"/>
</dbReference>
<protein>
    <recommendedName>
        <fullName evidence="1">non-specific serine/threonine protein kinase</fullName>
        <ecNumber evidence="1">2.7.11.1</ecNumber>
    </recommendedName>
</protein>
<keyword evidence="9" id="KW-1133">Transmembrane helix</keyword>
<dbReference type="RefSeq" id="WP_158035750.1">
    <property type="nucleotide sequence ID" value="NZ_BAAAZV010000003.1"/>
</dbReference>
<dbReference type="InterPro" id="IPR017441">
    <property type="entry name" value="Protein_kinase_ATP_BS"/>
</dbReference>
<keyword evidence="6 7" id="KW-0067">ATP-binding</keyword>
<gene>
    <name evidence="11" type="ORF">F8O02_02895</name>
</gene>
<keyword evidence="9" id="KW-0812">Transmembrane</keyword>
<evidence type="ECO:0000256" key="7">
    <source>
        <dbReference type="PROSITE-ProRule" id="PRU10141"/>
    </source>
</evidence>
<dbReference type="Gene3D" id="1.10.510.10">
    <property type="entry name" value="Transferase(Phosphotransferase) domain 1"/>
    <property type="match status" value="1"/>
</dbReference>
<keyword evidence="9" id="KW-0472">Membrane</keyword>
<dbReference type="InterPro" id="IPR000719">
    <property type="entry name" value="Prot_kinase_dom"/>
</dbReference>
<evidence type="ECO:0000256" key="9">
    <source>
        <dbReference type="SAM" id="Phobius"/>
    </source>
</evidence>
<name>A0A7C8FUW7_9MICO</name>
<keyword evidence="5 11" id="KW-0418">Kinase</keyword>
<dbReference type="OrthoDB" id="9762169at2"/>
<organism evidence="11 12">
    <name type="scientific">Pseudoclavibacter caeni</name>
    <dbReference type="NCBI Taxonomy" id="908846"/>
    <lineage>
        <taxon>Bacteria</taxon>
        <taxon>Bacillati</taxon>
        <taxon>Actinomycetota</taxon>
        <taxon>Actinomycetes</taxon>
        <taxon>Micrococcales</taxon>
        <taxon>Microbacteriaceae</taxon>
        <taxon>Pseudoclavibacter</taxon>
    </lineage>
</organism>
<dbReference type="PANTHER" id="PTHR43289">
    <property type="entry name" value="MITOGEN-ACTIVATED PROTEIN KINASE KINASE KINASE 20-RELATED"/>
    <property type="match status" value="1"/>
</dbReference>
<feature type="transmembrane region" description="Helical" evidence="9">
    <location>
        <begin position="417"/>
        <end position="438"/>
    </location>
</feature>
<evidence type="ECO:0000259" key="10">
    <source>
        <dbReference type="PROSITE" id="PS50011"/>
    </source>
</evidence>
<comment type="caution">
    <text evidence="11">The sequence shown here is derived from an EMBL/GenBank/DDBJ whole genome shotgun (WGS) entry which is preliminary data.</text>
</comment>
<dbReference type="SMART" id="SM00220">
    <property type="entry name" value="S_TKc"/>
    <property type="match status" value="1"/>
</dbReference>
<keyword evidence="4 7" id="KW-0547">Nucleotide-binding</keyword>
<accession>A0A7C8FUW7</accession>
<keyword evidence="2" id="KW-0723">Serine/threonine-protein kinase</keyword>
<feature type="region of interest" description="Disordered" evidence="8">
    <location>
        <begin position="305"/>
        <end position="412"/>
    </location>
</feature>
<dbReference type="PROSITE" id="PS50011">
    <property type="entry name" value="PROTEIN_KINASE_DOM"/>
    <property type="match status" value="1"/>
</dbReference>
<evidence type="ECO:0000256" key="4">
    <source>
        <dbReference type="ARBA" id="ARBA00022741"/>
    </source>
</evidence>
<evidence type="ECO:0000256" key="8">
    <source>
        <dbReference type="SAM" id="MobiDB-lite"/>
    </source>
</evidence>
<dbReference type="PROSITE" id="PS00108">
    <property type="entry name" value="PROTEIN_KINASE_ST"/>
    <property type="match status" value="1"/>
</dbReference>
<dbReference type="PANTHER" id="PTHR43289:SF6">
    <property type="entry name" value="SERINE_THREONINE-PROTEIN KINASE NEKL-3"/>
    <property type="match status" value="1"/>
</dbReference>
<dbReference type="SUPFAM" id="SSF56112">
    <property type="entry name" value="Protein kinase-like (PK-like)"/>
    <property type="match status" value="1"/>
</dbReference>
<feature type="domain" description="Protein kinase" evidence="10">
    <location>
        <begin position="15"/>
        <end position="273"/>
    </location>
</feature>
<dbReference type="GO" id="GO:0005524">
    <property type="term" value="F:ATP binding"/>
    <property type="evidence" value="ECO:0007669"/>
    <property type="project" value="UniProtKB-UniRule"/>
</dbReference>
<dbReference type="InterPro" id="IPR011009">
    <property type="entry name" value="Kinase-like_dom_sf"/>
</dbReference>
<dbReference type="EC" id="2.7.11.1" evidence="1"/>
<feature type="binding site" evidence="7">
    <location>
        <position position="44"/>
    </location>
    <ligand>
        <name>ATP</name>
        <dbReference type="ChEBI" id="CHEBI:30616"/>
    </ligand>
</feature>
<reference evidence="11 12" key="1">
    <citation type="submission" date="2019-09" db="EMBL/GenBank/DDBJ databases">
        <title>Phylogeny of genus Pseudoclavibacter and closely related genus.</title>
        <authorList>
            <person name="Li Y."/>
        </authorList>
    </citation>
    <scope>NUCLEOTIDE SEQUENCE [LARGE SCALE GENOMIC DNA]</scope>
    <source>
        <strain evidence="11 12">JCM 16921</strain>
    </source>
</reference>
<proteinExistence type="predicted"/>
<dbReference type="InterPro" id="IPR008271">
    <property type="entry name" value="Ser/Thr_kinase_AS"/>
</dbReference>
<evidence type="ECO:0000256" key="6">
    <source>
        <dbReference type="ARBA" id="ARBA00022840"/>
    </source>
</evidence>
<evidence type="ECO:0000256" key="5">
    <source>
        <dbReference type="ARBA" id="ARBA00022777"/>
    </source>
</evidence>